<feature type="compositionally biased region" description="Basic and acidic residues" evidence="2">
    <location>
        <begin position="185"/>
        <end position="199"/>
    </location>
</feature>
<feature type="domain" description="RPAP1 C-terminal" evidence="3">
    <location>
        <begin position="318"/>
        <end position="385"/>
    </location>
</feature>
<gene>
    <name evidence="5" type="primary">TPHA0E03860</name>
    <name evidence="5" type="ordered locus">TPHA_0E03860</name>
</gene>
<protein>
    <recommendedName>
        <fullName evidence="7">RNA polymerase II-associated protein RBA50</fullName>
    </recommendedName>
</protein>
<comment type="similarity">
    <text evidence="1">Belongs to the RPAP1 family.</text>
</comment>
<dbReference type="OMA" id="TQRCIAI"/>
<dbReference type="GO" id="GO:0006366">
    <property type="term" value="P:transcription by RNA polymerase II"/>
    <property type="evidence" value="ECO:0007669"/>
    <property type="project" value="EnsemblFungi"/>
</dbReference>
<dbReference type="PANTHER" id="PTHR21483">
    <property type="entry name" value="RNA POLYMERASE II-ASSOCIATED PROTEIN 1"/>
    <property type="match status" value="1"/>
</dbReference>
<evidence type="ECO:0000313" key="5">
    <source>
        <dbReference type="EMBL" id="CCE63475.1"/>
    </source>
</evidence>
<dbReference type="InterPro" id="IPR013930">
    <property type="entry name" value="RPAP1_N"/>
</dbReference>
<reference evidence="5 6" key="1">
    <citation type="journal article" date="2011" name="Proc. Natl. Acad. Sci. U.S.A.">
        <title>Evolutionary erosion of yeast sex chromosomes by mating-type switching accidents.</title>
        <authorList>
            <person name="Gordon J.L."/>
            <person name="Armisen D."/>
            <person name="Proux-Wera E."/>
            <person name="Oheigeartaigh S.S."/>
            <person name="Byrne K.P."/>
            <person name="Wolfe K.H."/>
        </authorList>
    </citation>
    <scope>NUCLEOTIDE SEQUENCE [LARGE SCALE GENOMIC DNA]</scope>
    <source>
        <strain evidence="6">ATCC 24235 / CBS 4417 / NBRC 1672 / NRRL Y-8282 / UCD 70-5</strain>
    </source>
</reference>
<dbReference type="RefSeq" id="XP_003685909.1">
    <property type="nucleotide sequence ID" value="XM_003685861.1"/>
</dbReference>
<dbReference type="EMBL" id="HE612860">
    <property type="protein sequence ID" value="CCE63475.1"/>
    <property type="molecule type" value="Genomic_DNA"/>
</dbReference>
<evidence type="ECO:0000259" key="4">
    <source>
        <dbReference type="Pfam" id="PF08621"/>
    </source>
</evidence>
<dbReference type="GeneID" id="11531224"/>
<keyword evidence="6" id="KW-1185">Reference proteome</keyword>
<dbReference type="InterPro" id="IPR039913">
    <property type="entry name" value="RPAP1/Rba50"/>
</dbReference>
<dbReference type="PANTHER" id="PTHR21483:SF18">
    <property type="entry name" value="RNA POLYMERASE II-ASSOCIATED PROTEIN 1"/>
    <property type="match status" value="1"/>
</dbReference>
<dbReference type="OrthoDB" id="348201at2759"/>
<feature type="domain" description="RPAP1 N-terminal" evidence="4">
    <location>
        <begin position="91"/>
        <end position="135"/>
    </location>
</feature>
<dbReference type="Pfam" id="PF08620">
    <property type="entry name" value="RPAP1_C"/>
    <property type="match status" value="1"/>
</dbReference>
<dbReference type="Pfam" id="PF08621">
    <property type="entry name" value="RPAP1_N"/>
    <property type="match status" value="1"/>
</dbReference>
<evidence type="ECO:0000256" key="2">
    <source>
        <dbReference type="SAM" id="MobiDB-lite"/>
    </source>
</evidence>
<evidence type="ECO:0000256" key="1">
    <source>
        <dbReference type="ARBA" id="ARBA00009953"/>
    </source>
</evidence>
<proteinExistence type="inferred from homology"/>
<dbReference type="InterPro" id="IPR013929">
    <property type="entry name" value="RPAP1_C"/>
</dbReference>
<dbReference type="AlphaFoldDB" id="G8BU97"/>
<name>G8BU97_TETPH</name>
<dbReference type="Proteomes" id="UP000005666">
    <property type="component" value="Chromosome 5"/>
</dbReference>
<organism evidence="5 6">
    <name type="scientific">Tetrapisispora phaffii (strain ATCC 24235 / CBS 4417 / NBRC 1672 / NRRL Y-8282 / UCD 70-5)</name>
    <name type="common">Yeast</name>
    <name type="synonym">Fabospora phaffii</name>
    <dbReference type="NCBI Taxonomy" id="1071381"/>
    <lineage>
        <taxon>Eukaryota</taxon>
        <taxon>Fungi</taxon>
        <taxon>Dikarya</taxon>
        <taxon>Ascomycota</taxon>
        <taxon>Saccharomycotina</taxon>
        <taxon>Saccharomycetes</taxon>
        <taxon>Saccharomycetales</taxon>
        <taxon>Saccharomycetaceae</taxon>
        <taxon>Tetrapisispora</taxon>
    </lineage>
</organism>
<evidence type="ECO:0000313" key="6">
    <source>
        <dbReference type="Proteomes" id="UP000005666"/>
    </source>
</evidence>
<sequence>MDLLGEIVEKNLDDDHAVGDVQMSKQNANNGGFPELYKPEKISSWRQRLKAKGQRAWQNAAGSPSEQKLTYAEKVAANEIKGEDKPVSEVKSIHDENINRLKNMNDEEIMRERMELFESLDPKLIQKLLKNMNKRSMTEDGTPIFAEIEGAPGTWVGGTNDLHNLPTLSGKSVEEALGTGHKQHSVSEIKPTKVEKQEDVQDYNEDDDNELLYEDEVDDIAPLDFQLAQNIDHMTNEELMSDVHFVREVKNDSINKDNEKLFEKLDINDPEFNSKLHEKYFPDLPKDISKLKWMESVTKTEDGEEIGESSSVIEDVTQLRFDFKGNLIPPSRKIENTTQSALHHHSQDPQLAGYTIPELARLTRSTFPQQRSISIQVLGRILYKLGKQSYYQLIPEIDQETYQEHGSTQGVINKIYSMIWDLCKDCQVIESLEDAADERKTSHLTVRNYAIEALWLWKNGGGDFRAKHTETKTD</sequence>
<feature type="region of interest" description="Disordered" evidence="2">
    <location>
        <begin position="177"/>
        <end position="203"/>
    </location>
</feature>
<evidence type="ECO:0008006" key="7">
    <source>
        <dbReference type="Google" id="ProtNLM"/>
    </source>
</evidence>
<accession>G8BU97</accession>
<dbReference type="eggNOG" id="KOG1894">
    <property type="taxonomic scope" value="Eukaryota"/>
</dbReference>
<dbReference type="HOGENOM" id="CLU_031074_0_0_1"/>
<dbReference type="KEGG" id="tpf:TPHA_0E03860"/>
<evidence type="ECO:0000259" key="3">
    <source>
        <dbReference type="Pfam" id="PF08620"/>
    </source>
</evidence>